<dbReference type="Proteomes" id="UP001642409">
    <property type="component" value="Unassembled WGS sequence"/>
</dbReference>
<gene>
    <name evidence="1" type="ORF">HINF_LOCUS12573</name>
</gene>
<sequence>MNNDQRLLKSQLQKQLNIGADLITLNVMTLQNTNYQQCFTEASSALNVDILQLQKTFKEIVMNELVHHQSLVILEPNEEEIPLDQNYYWGTNNRVNERLQFKILFEQTLKQVLFNNQKHENMTCEELCQRVDLHLQNSNRKQFWSSVHQLITFKTEKQLREYYQKSFQRAMFTEFNDDDDKQLLRNMLEKEPNKRASELADEFIRICKCKTYFKRSIVMFIINLKRK</sequence>
<evidence type="ECO:0000313" key="2">
    <source>
        <dbReference type="Proteomes" id="UP001642409"/>
    </source>
</evidence>
<name>A0ABP1HGD0_9EUKA</name>
<keyword evidence="2" id="KW-1185">Reference proteome</keyword>
<evidence type="ECO:0000313" key="1">
    <source>
        <dbReference type="EMBL" id="CAL5992413.1"/>
    </source>
</evidence>
<reference evidence="1 2" key="1">
    <citation type="submission" date="2024-07" db="EMBL/GenBank/DDBJ databases">
        <authorList>
            <person name="Akdeniz Z."/>
        </authorList>
    </citation>
    <scope>NUCLEOTIDE SEQUENCE [LARGE SCALE GENOMIC DNA]</scope>
</reference>
<proteinExistence type="predicted"/>
<dbReference type="EMBL" id="CAXDID020000028">
    <property type="protein sequence ID" value="CAL5992413.1"/>
    <property type="molecule type" value="Genomic_DNA"/>
</dbReference>
<accession>A0ABP1HGD0</accession>
<comment type="caution">
    <text evidence="1">The sequence shown here is derived from an EMBL/GenBank/DDBJ whole genome shotgun (WGS) entry which is preliminary data.</text>
</comment>
<protein>
    <submittedName>
        <fullName evidence="1">Hypothetical_protein</fullName>
    </submittedName>
</protein>
<organism evidence="1 2">
    <name type="scientific">Hexamita inflata</name>
    <dbReference type="NCBI Taxonomy" id="28002"/>
    <lineage>
        <taxon>Eukaryota</taxon>
        <taxon>Metamonada</taxon>
        <taxon>Diplomonadida</taxon>
        <taxon>Hexamitidae</taxon>
        <taxon>Hexamitinae</taxon>
        <taxon>Hexamita</taxon>
    </lineage>
</organism>